<organism evidence="4 5">
    <name type="scientific">Popillia japonica</name>
    <name type="common">Japanese beetle</name>
    <dbReference type="NCBI Taxonomy" id="7064"/>
    <lineage>
        <taxon>Eukaryota</taxon>
        <taxon>Metazoa</taxon>
        <taxon>Ecdysozoa</taxon>
        <taxon>Arthropoda</taxon>
        <taxon>Hexapoda</taxon>
        <taxon>Insecta</taxon>
        <taxon>Pterygota</taxon>
        <taxon>Neoptera</taxon>
        <taxon>Endopterygota</taxon>
        <taxon>Coleoptera</taxon>
        <taxon>Polyphaga</taxon>
        <taxon>Scarabaeiformia</taxon>
        <taxon>Scarabaeidae</taxon>
        <taxon>Rutelinae</taxon>
        <taxon>Popillia</taxon>
    </lineage>
</organism>
<dbReference type="AlphaFoldDB" id="A0AAW1L7C0"/>
<feature type="domain" description="ODAD1 central coiled coil region" evidence="3">
    <location>
        <begin position="147"/>
        <end position="426"/>
    </location>
</feature>
<evidence type="ECO:0000313" key="5">
    <source>
        <dbReference type="Proteomes" id="UP001458880"/>
    </source>
</evidence>
<keyword evidence="1 2" id="KW-0175">Coiled coil</keyword>
<dbReference type="PANTHER" id="PTHR21694:SF18">
    <property type="entry name" value="COILED-COIL DOMAIN-CONTAINING PROTEIN 63"/>
    <property type="match status" value="1"/>
</dbReference>
<dbReference type="InterPro" id="IPR049258">
    <property type="entry name" value="ODAD1_CC"/>
</dbReference>
<dbReference type="PANTHER" id="PTHR21694">
    <property type="entry name" value="COILED-COIL DOMAIN-CONTAINING PROTEIN 63"/>
    <property type="match status" value="1"/>
</dbReference>
<dbReference type="InterPro" id="IPR051876">
    <property type="entry name" value="ODA-DC/CCD"/>
</dbReference>
<sequence>MPNKNEKKELTPQEKFQLQLQMEAELGRLQRQYQILERDRNIMSRSVGGKLSKLGNVIRILKKEHREILTDLSVAASEHNVKKDAQTVARLNELLAEHDYFRDLIKQEKGHLNEIDDQISMVNKLLVELNSKQITDEQCQRRVMEGQRTLEALENKLDTANKRFCVILTENRKLRAEIDHLLQERAHFNVLWEKLISNLAHGKKYMIDLIEQATIAYDQREEWCQKLQALRNRARSDLVAHTLEMRELERRKDHDMKLETFLSIKGQKRIMHDLEEKYRKRRDQQRQELERQLAVYREILQNVTEFTNETNIAVIARNFTKQEEENFALFKYITELNKEMEDLADELVRMHVKIDEQKMLHDKRAIQQANTLENLRNELATKTAEAEKVENELATTERTLDNLLKGIEKLFKICKCTNAPLLELLGNNTNINNYNVLLYLEMLEQRVDELIMAVYYKEKEKKTKSKDNIIKEERIKFIIQPIDDIVSSNPCPLCVEQEQVSDVIDTLQFVLEKDGIKERLNEHLKLADAADVVHNVSACHLPKSREIIQRRYQ</sequence>
<keyword evidence="5" id="KW-1185">Reference proteome</keyword>
<dbReference type="EMBL" id="JASPKY010000161">
    <property type="protein sequence ID" value="KAK9729320.1"/>
    <property type="molecule type" value="Genomic_DNA"/>
</dbReference>
<evidence type="ECO:0000256" key="1">
    <source>
        <dbReference type="ARBA" id="ARBA00023054"/>
    </source>
</evidence>
<gene>
    <name evidence="4" type="ORF">QE152_g15991</name>
</gene>
<feature type="coiled-coil region" evidence="2">
    <location>
        <begin position="333"/>
        <end position="406"/>
    </location>
</feature>
<evidence type="ECO:0000259" key="3">
    <source>
        <dbReference type="Pfam" id="PF21773"/>
    </source>
</evidence>
<comment type="caution">
    <text evidence="4">The sequence shown here is derived from an EMBL/GenBank/DDBJ whole genome shotgun (WGS) entry which is preliminary data.</text>
</comment>
<proteinExistence type="predicted"/>
<name>A0AAW1L7C0_POPJA</name>
<accession>A0AAW1L7C0</accession>
<dbReference type="Pfam" id="PF21773">
    <property type="entry name" value="ODAD1_CC"/>
    <property type="match status" value="1"/>
</dbReference>
<evidence type="ECO:0000256" key="2">
    <source>
        <dbReference type="SAM" id="Coils"/>
    </source>
</evidence>
<dbReference type="EMBL" id="JASPKY010000161">
    <property type="protein sequence ID" value="KAK9729321.1"/>
    <property type="molecule type" value="Genomic_DNA"/>
</dbReference>
<reference evidence="4 5" key="2">
    <citation type="journal article" date="2024" name="BMC Genomics">
        <title>De novo assembly and annotation of Popillia japonica's genome with initial clues to its potential as an invasive pest.</title>
        <authorList>
            <person name="Cucini C."/>
            <person name="Boschi S."/>
            <person name="Funari R."/>
            <person name="Cardaioli E."/>
            <person name="Iannotti N."/>
            <person name="Marturano G."/>
            <person name="Paoli F."/>
            <person name="Bruttini M."/>
            <person name="Carapelli A."/>
            <person name="Frati F."/>
            <person name="Nardi F."/>
        </authorList>
    </citation>
    <scope>NUCLEOTIDE SEQUENCE [LARGE SCALE GENOMIC DNA]</scope>
    <source>
        <strain evidence="4">DMR45628</strain>
    </source>
</reference>
<dbReference type="Proteomes" id="UP001458880">
    <property type="component" value="Unassembled WGS sequence"/>
</dbReference>
<evidence type="ECO:0000313" key="4">
    <source>
        <dbReference type="EMBL" id="KAK9729321.1"/>
    </source>
</evidence>
<protein>
    <recommendedName>
        <fullName evidence="3">ODAD1 central coiled coil region domain-containing protein</fullName>
    </recommendedName>
</protein>
<reference evidence="4" key="1">
    <citation type="submission" date="2023-05" db="EMBL/GenBank/DDBJ databases">
        <authorList>
            <person name="Nardi F."/>
            <person name="Carapelli A."/>
            <person name="Cucini C."/>
        </authorList>
    </citation>
    <scope>NUCLEOTIDE SEQUENCE</scope>
    <source>
        <strain evidence="4">DMR45628</strain>
        <tissue evidence="4">Testes</tissue>
    </source>
</reference>
<feature type="coiled-coil region" evidence="2">
    <location>
        <begin position="136"/>
        <end position="163"/>
    </location>
</feature>